<dbReference type="InterPro" id="IPR005804">
    <property type="entry name" value="FA_desaturase_dom"/>
</dbReference>
<dbReference type="Pfam" id="PF00487">
    <property type="entry name" value="FA_desaturase"/>
    <property type="match status" value="1"/>
</dbReference>
<accession>A0A2C5X1T7</accession>
<feature type="transmembrane region" description="Helical" evidence="1">
    <location>
        <begin position="247"/>
        <end position="266"/>
    </location>
</feature>
<keyword evidence="1" id="KW-0812">Transmembrane</keyword>
<proteinExistence type="predicted"/>
<feature type="transmembrane region" description="Helical" evidence="1">
    <location>
        <begin position="132"/>
        <end position="153"/>
    </location>
</feature>
<feature type="transmembrane region" description="Helical" evidence="1">
    <location>
        <begin position="159"/>
        <end position="178"/>
    </location>
</feature>
<name>A0A2C5X1T7_9PEZI</name>
<comment type="caution">
    <text evidence="3">The sequence shown here is derived from an EMBL/GenBank/DDBJ whole genome shotgun (WGS) entry which is preliminary data.</text>
</comment>
<sequence>MADLVFDPLLTKPDELLLKNLRDDILKATAAKAAPAPSLATAFNATNLHASHDSDPVKRRGHNSQASHSNDHELITYLTALNTPTDPLFEPTVFSNVTYDELKRLPAWLNHWLLQPYLRLARAVVRVEEDTVMLTHLLLYATTTIPSALVMFLWRANTWHGFLHALMQLLYAGPYTLLMHQHIHGGGVLHPRLAVVDTIFPYITNLFMGHTHNSYYYHHVKHHHVEGNGPNDLSSTLRYQRDSPAHFAAYVARFILLIWFELPLYFARRGRWTVAAKTAFWELSSYATYVAMYRVNAKATCFVFLWPLVLMRIAMMVGNWGQHALVDHDEPNSDFRSSITLIDVPSNRHCFNDGYHTSHHLNPLRHWREHPVAFLKAKATYAAQQALVFHNIDYMMLTVRLLMKDYTTLARCMVPIGDQISMSMDERVALLKSHTQRFTEEELIAKFKKT</sequence>
<dbReference type="Proteomes" id="UP000222788">
    <property type="component" value="Unassembled WGS sequence"/>
</dbReference>
<evidence type="ECO:0000313" key="3">
    <source>
        <dbReference type="EMBL" id="PHH52415.1"/>
    </source>
</evidence>
<evidence type="ECO:0000256" key="1">
    <source>
        <dbReference type="SAM" id="Phobius"/>
    </source>
</evidence>
<evidence type="ECO:0000313" key="4">
    <source>
        <dbReference type="Proteomes" id="UP000222788"/>
    </source>
</evidence>
<organism evidence="3 4">
    <name type="scientific">Ceratocystis fimbriata CBS 114723</name>
    <dbReference type="NCBI Taxonomy" id="1035309"/>
    <lineage>
        <taxon>Eukaryota</taxon>
        <taxon>Fungi</taxon>
        <taxon>Dikarya</taxon>
        <taxon>Ascomycota</taxon>
        <taxon>Pezizomycotina</taxon>
        <taxon>Sordariomycetes</taxon>
        <taxon>Hypocreomycetidae</taxon>
        <taxon>Microascales</taxon>
        <taxon>Ceratocystidaceae</taxon>
        <taxon>Ceratocystis</taxon>
    </lineage>
</organism>
<evidence type="ECO:0000259" key="2">
    <source>
        <dbReference type="Pfam" id="PF00487"/>
    </source>
</evidence>
<feature type="domain" description="Fatty acid desaturase" evidence="2">
    <location>
        <begin position="159"/>
        <end position="388"/>
    </location>
</feature>
<keyword evidence="1" id="KW-0472">Membrane</keyword>
<dbReference type="AlphaFoldDB" id="A0A2C5X1T7"/>
<gene>
    <name evidence="3" type="ORF">CFIMG_003774RA</name>
</gene>
<dbReference type="EMBL" id="APWK03000069">
    <property type="protein sequence ID" value="PHH52415.1"/>
    <property type="molecule type" value="Genomic_DNA"/>
</dbReference>
<protein>
    <recommendedName>
        <fullName evidence="2">Fatty acid desaturase domain-containing protein</fullName>
    </recommendedName>
</protein>
<keyword evidence="4" id="KW-1185">Reference proteome</keyword>
<reference evidence="3 4" key="1">
    <citation type="journal article" date="2013" name="Fungal Biol.">
        <title>Analysis of microsatellite markers in the genome of the plant pathogen Ceratocystis fimbriata.</title>
        <authorList>
            <person name="Simpson M.C."/>
            <person name="Wilken P.M."/>
            <person name="Coetzee M.P."/>
            <person name="Wingfield M.J."/>
            <person name="Wingfield B.D."/>
        </authorList>
    </citation>
    <scope>NUCLEOTIDE SEQUENCE [LARGE SCALE GENOMIC DNA]</scope>
    <source>
        <strain evidence="3 4">CBS 114723</strain>
    </source>
</reference>
<reference evidence="3 4" key="2">
    <citation type="journal article" date="2013" name="IMA Fungus">
        <title>IMA Genome-F 1: Ceratocystis fimbriata: Draft nuclear genome sequence for the plant pathogen, Ceratocystis fimbriata.</title>
        <authorList>
            <person name="Wilken P.M."/>
            <person name="Steenkamp E.T."/>
            <person name="Wingfield M.J."/>
            <person name="de Beer Z.W."/>
            <person name="Wingfield B.D."/>
        </authorList>
    </citation>
    <scope>NUCLEOTIDE SEQUENCE [LARGE SCALE GENOMIC DNA]</scope>
    <source>
        <strain evidence="3 4">CBS 114723</strain>
    </source>
</reference>
<dbReference type="OrthoDB" id="1470350at2759"/>
<dbReference type="PANTHER" id="PTHR36459:SF1">
    <property type="entry name" value="FATTY ACID DESATURASE DOMAIN-CONTAINING PROTEIN-RELATED"/>
    <property type="match status" value="1"/>
</dbReference>
<dbReference type="GO" id="GO:0006629">
    <property type="term" value="P:lipid metabolic process"/>
    <property type="evidence" value="ECO:0007669"/>
    <property type="project" value="InterPro"/>
</dbReference>
<dbReference type="PANTHER" id="PTHR36459">
    <property type="entry name" value="ORF"/>
    <property type="match status" value="1"/>
</dbReference>
<keyword evidence="1" id="KW-1133">Transmembrane helix</keyword>
<dbReference type="STRING" id="1035309.A0A2C5X1T7"/>